<dbReference type="HOGENOM" id="CLU_091428_2_1_5"/>
<evidence type="ECO:0000259" key="1">
    <source>
        <dbReference type="Pfam" id="PF16242"/>
    </source>
</evidence>
<gene>
    <name evidence="2" type="ordered locus">Rsph17025_1889</name>
</gene>
<dbReference type="BioCyc" id="RSPH349102:G1G8M-1954-MONOMER"/>
<accession>A4WTR6</accession>
<sequence length="165" mass="17946">MADTKLAQTDPKAAFWKEVGKLRAGMLGIEGSGQHMQPMSHHCDETGGRIWFLTKRGTDLFKAVGPTSKAHFCIISPDQDFHACASGPVAAEMDRAKLDEMWNPVVGAWFEGKDDPDLVMLSVRLQSAAIWASTGSSARFAYEIAKANVTDHDPDVGVHNVATFD</sequence>
<name>A4WTR6_CERS5</name>
<dbReference type="InterPro" id="IPR012349">
    <property type="entry name" value="Split_barrel_FMN-bd"/>
</dbReference>
<dbReference type="STRING" id="349102.Rsph17025_1889"/>
<evidence type="ECO:0000313" key="2">
    <source>
        <dbReference type="EMBL" id="ABP70780.1"/>
    </source>
</evidence>
<dbReference type="Pfam" id="PF16242">
    <property type="entry name" value="Pyrid_ox_like"/>
    <property type="match status" value="1"/>
</dbReference>
<reference evidence="2" key="1">
    <citation type="submission" date="2007-04" db="EMBL/GenBank/DDBJ databases">
        <title>Complete sequence of chromosome of Rhodobacter sphaeroides ATCC 17025.</title>
        <authorList>
            <consortium name="US DOE Joint Genome Institute"/>
            <person name="Copeland A."/>
            <person name="Lucas S."/>
            <person name="Lapidus A."/>
            <person name="Barry K."/>
            <person name="Detter J.C."/>
            <person name="Glavina del Rio T."/>
            <person name="Hammon N."/>
            <person name="Israni S."/>
            <person name="Dalin E."/>
            <person name="Tice H."/>
            <person name="Pitluck S."/>
            <person name="Chertkov O."/>
            <person name="Brettin T."/>
            <person name="Bruce D."/>
            <person name="Han C."/>
            <person name="Schmutz J."/>
            <person name="Larimer F."/>
            <person name="Land M."/>
            <person name="Hauser L."/>
            <person name="Kyrpides N."/>
            <person name="Kim E."/>
            <person name="Richardson P."/>
            <person name="Mackenzie C."/>
            <person name="Choudhary M."/>
            <person name="Donohue T.J."/>
            <person name="Kaplan S."/>
        </authorList>
    </citation>
    <scope>NUCLEOTIDE SEQUENCE [LARGE SCALE GENOMIC DNA]</scope>
    <source>
        <strain evidence="2">ATCC 17025</strain>
    </source>
</reference>
<dbReference type="PANTHER" id="PTHR34818:SF1">
    <property type="entry name" value="PROTEIN BLI-3"/>
    <property type="match status" value="1"/>
</dbReference>
<dbReference type="eggNOG" id="COG3871">
    <property type="taxonomic scope" value="Bacteria"/>
</dbReference>
<dbReference type="AlphaFoldDB" id="A4WTR6"/>
<dbReference type="SUPFAM" id="SSF50475">
    <property type="entry name" value="FMN-binding split barrel"/>
    <property type="match status" value="1"/>
</dbReference>
<feature type="domain" description="General stress protein FMN-binding split barrel" evidence="1">
    <location>
        <begin position="11"/>
        <end position="155"/>
    </location>
</feature>
<dbReference type="KEGG" id="rsq:Rsph17025_1889"/>
<protein>
    <submittedName>
        <fullName evidence="2">Uncharacterized stress protein (General stress protein 26)-like protein</fullName>
    </submittedName>
</protein>
<dbReference type="InterPro" id="IPR038725">
    <property type="entry name" value="YdaG_split_barrel_FMN-bd"/>
</dbReference>
<dbReference type="EMBL" id="CP000661">
    <property type="protein sequence ID" value="ABP70780.1"/>
    <property type="molecule type" value="Genomic_DNA"/>
</dbReference>
<dbReference type="PANTHER" id="PTHR34818">
    <property type="entry name" value="PROTEIN BLI-3"/>
    <property type="match status" value="1"/>
</dbReference>
<dbReference type="InterPro" id="IPR052917">
    <property type="entry name" value="Stress-Dev_Protein"/>
</dbReference>
<dbReference type="Gene3D" id="2.30.110.10">
    <property type="entry name" value="Electron Transport, Fmn-binding Protein, Chain A"/>
    <property type="match status" value="1"/>
</dbReference>
<organism evidence="2">
    <name type="scientific">Cereibacter sphaeroides (strain ATCC 17025 / ATH 2.4.3)</name>
    <name type="common">Rhodobacter sphaeroides</name>
    <dbReference type="NCBI Taxonomy" id="349102"/>
    <lineage>
        <taxon>Bacteria</taxon>
        <taxon>Pseudomonadati</taxon>
        <taxon>Pseudomonadota</taxon>
        <taxon>Alphaproteobacteria</taxon>
        <taxon>Rhodobacterales</taxon>
        <taxon>Paracoccaceae</taxon>
        <taxon>Cereibacter</taxon>
    </lineage>
</organism>
<proteinExistence type="predicted"/>